<reference evidence="2 3" key="1">
    <citation type="submission" date="2020-08" db="EMBL/GenBank/DDBJ databases">
        <title>Genomic Encyclopedia of Type Strains, Phase IV (KMG-V): Genome sequencing to study the core and pangenomes of soil and plant-associated prokaryotes.</title>
        <authorList>
            <person name="Whitman W."/>
        </authorList>
    </citation>
    <scope>NUCLEOTIDE SEQUENCE [LARGE SCALE GENOMIC DNA]</scope>
    <source>
        <strain evidence="2 3">X5P2</strain>
    </source>
</reference>
<evidence type="ECO:0000313" key="2">
    <source>
        <dbReference type="EMBL" id="MBB5328826.1"/>
    </source>
</evidence>
<dbReference type="AlphaFoldDB" id="A0A9X0QEB5"/>
<evidence type="ECO:0000256" key="1">
    <source>
        <dbReference type="SAM" id="Phobius"/>
    </source>
</evidence>
<organism evidence="2 3">
    <name type="scientific">Tunturiibacter gelidiferens</name>
    <dbReference type="NCBI Taxonomy" id="3069689"/>
    <lineage>
        <taxon>Bacteria</taxon>
        <taxon>Pseudomonadati</taxon>
        <taxon>Acidobacteriota</taxon>
        <taxon>Terriglobia</taxon>
        <taxon>Terriglobales</taxon>
        <taxon>Acidobacteriaceae</taxon>
        <taxon>Tunturiibacter</taxon>
    </lineage>
</organism>
<dbReference type="RefSeq" id="WP_183976744.1">
    <property type="nucleotide sequence ID" value="NZ_JACHEB010000005.1"/>
</dbReference>
<feature type="transmembrane region" description="Helical" evidence="1">
    <location>
        <begin position="88"/>
        <end position="106"/>
    </location>
</feature>
<accession>A0A9X0QEB5</accession>
<keyword evidence="1" id="KW-0812">Transmembrane</keyword>
<evidence type="ECO:0008006" key="4">
    <source>
        <dbReference type="Google" id="ProtNLM"/>
    </source>
</evidence>
<keyword evidence="1" id="KW-0472">Membrane</keyword>
<gene>
    <name evidence="2" type="ORF">HDF14_002442</name>
</gene>
<keyword evidence="1" id="KW-1133">Transmembrane helix</keyword>
<comment type="caution">
    <text evidence="2">The sequence shown here is derived from an EMBL/GenBank/DDBJ whole genome shotgun (WGS) entry which is preliminary data.</text>
</comment>
<feature type="transmembrane region" description="Helical" evidence="1">
    <location>
        <begin position="21"/>
        <end position="42"/>
    </location>
</feature>
<protein>
    <recommendedName>
        <fullName evidence="4">Permease</fullName>
    </recommendedName>
</protein>
<feature type="transmembrane region" description="Helical" evidence="1">
    <location>
        <begin position="167"/>
        <end position="185"/>
    </location>
</feature>
<evidence type="ECO:0000313" key="3">
    <source>
        <dbReference type="Proteomes" id="UP000535182"/>
    </source>
</evidence>
<proteinExistence type="predicted"/>
<sequence length="189" mass="20436">MVAGHFGFAAIVKSREKSTPLWALMLATVWLDVVFVPLLLAHRESVQPIHPGYGGLIIHADYTHSIVGMLALSAALGAIFLRNHGRRVAIVISLVSASHWVLDLVVHRPDMPVLPRNLGNLTRFGFGLWNHPQAAACVELVLVVAGAATYWRSAMNVSTKAGRNGKLASLSAAMIAVFGLFVLYLDYTS</sequence>
<dbReference type="Proteomes" id="UP000535182">
    <property type="component" value="Unassembled WGS sequence"/>
</dbReference>
<feature type="transmembrane region" description="Helical" evidence="1">
    <location>
        <begin position="62"/>
        <end position="81"/>
    </location>
</feature>
<keyword evidence="3" id="KW-1185">Reference proteome</keyword>
<feature type="transmembrane region" description="Helical" evidence="1">
    <location>
        <begin position="133"/>
        <end position="155"/>
    </location>
</feature>
<name>A0A9X0QEB5_9BACT</name>
<dbReference type="EMBL" id="JACHEB010000005">
    <property type="protein sequence ID" value="MBB5328826.1"/>
    <property type="molecule type" value="Genomic_DNA"/>
</dbReference>